<sequence>MEQTPPSPGLFATDSKFTSKRISSNWNSNRLGYMVKVAIPETSALLAAVTTQTLPEFQYTKTSRDLQMIKLHIRWCKRTTGSMSLSVTWLGYSKLMTWLGYRKSLPKRFRDLTFKIQTVPWQNEHLLKPFIQFNF</sequence>
<proteinExistence type="predicted"/>
<organism evidence="1 2">
    <name type="scientific">Ricinus communis</name>
    <name type="common">Castor bean</name>
    <dbReference type="NCBI Taxonomy" id="3988"/>
    <lineage>
        <taxon>Eukaryota</taxon>
        <taxon>Viridiplantae</taxon>
        <taxon>Streptophyta</taxon>
        <taxon>Embryophyta</taxon>
        <taxon>Tracheophyta</taxon>
        <taxon>Spermatophyta</taxon>
        <taxon>Magnoliopsida</taxon>
        <taxon>eudicotyledons</taxon>
        <taxon>Gunneridae</taxon>
        <taxon>Pentapetalae</taxon>
        <taxon>rosids</taxon>
        <taxon>fabids</taxon>
        <taxon>Malpighiales</taxon>
        <taxon>Euphorbiaceae</taxon>
        <taxon>Acalyphoideae</taxon>
        <taxon>Acalypheae</taxon>
        <taxon>Ricinus</taxon>
    </lineage>
</organism>
<evidence type="ECO:0000313" key="1">
    <source>
        <dbReference type="EMBL" id="EEF49726.1"/>
    </source>
</evidence>
<dbReference type="Proteomes" id="UP000008311">
    <property type="component" value="Unassembled WGS sequence"/>
</dbReference>
<keyword evidence="2" id="KW-1185">Reference proteome</keyword>
<evidence type="ECO:0000313" key="2">
    <source>
        <dbReference type="Proteomes" id="UP000008311"/>
    </source>
</evidence>
<dbReference type="EMBL" id="EQ973777">
    <property type="protein sequence ID" value="EEF49726.1"/>
    <property type="molecule type" value="Genomic_DNA"/>
</dbReference>
<dbReference type="AlphaFoldDB" id="B9REV5"/>
<name>B9REV5_RICCO</name>
<protein>
    <submittedName>
        <fullName evidence="1">Uncharacterized protein</fullName>
    </submittedName>
</protein>
<gene>
    <name evidence="1" type="ORF">RCOM_1429090</name>
</gene>
<accession>B9REV5</accession>
<dbReference type="InParanoid" id="B9REV5"/>
<reference evidence="2" key="1">
    <citation type="journal article" date="2010" name="Nat. Biotechnol.">
        <title>Draft genome sequence of the oilseed species Ricinus communis.</title>
        <authorList>
            <person name="Chan A.P."/>
            <person name="Crabtree J."/>
            <person name="Zhao Q."/>
            <person name="Lorenzi H."/>
            <person name="Orvis J."/>
            <person name="Puiu D."/>
            <person name="Melake-Berhan A."/>
            <person name="Jones K.M."/>
            <person name="Redman J."/>
            <person name="Chen G."/>
            <person name="Cahoon E.B."/>
            <person name="Gedil M."/>
            <person name="Stanke M."/>
            <person name="Haas B.J."/>
            <person name="Wortman J.R."/>
            <person name="Fraser-Liggett C.M."/>
            <person name="Ravel J."/>
            <person name="Rabinowicz P.D."/>
        </authorList>
    </citation>
    <scope>NUCLEOTIDE SEQUENCE [LARGE SCALE GENOMIC DNA]</scope>
    <source>
        <strain evidence="2">cv. Hale</strain>
    </source>
</reference>